<proteinExistence type="predicted"/>
<sequence length="246" mass="27880">MGRGKVELKRIENKINRQVTFAKRRNGLLKKAYELSVLCDAEVALIIFSNRGRLYEFCSGSSMAKTVERYQRCSYGTLEVGQPAMETQRCYQEYLKIKSEVEALQRMQRNLLAEELEHLGINDLERLEHQLDSSLKKIRCNKTQHMLDQLSDLQMKEEALLETNRALRRKMDEMSISLQPSWEQNGVCSSHLAPQSDGYFEPAPVPCNSDLQIGYGPAVANEAVAVAAAGTSRQNANDQFTLGWMA</sequence>
<evidence type="ECO:0000313" key="1">
    <source>
        <dbReference type="EMBL" id="KAI4357993.1"/>
    </source>
</evidence>
<protein>
    <submittedName>
        <fullName evidence="1">Uncharacterized protein</fullName>
    </submittedName>
</protein>
<dbReference type="Proteomes" id="UP000828941">
    <property type="component" value="Chromosome 1"/>
</dbReference>
<comment type="caution">
    <text evidence="1">The sequence shown here is derived from an EMBL/GenBank/DDBJ whole genome shotgun (WGS) entry which is preliminary data.</text>
</comment>
<evidence type="ECO:0000313" key="2">
    <source>
        <dbReference type="Proteomes" id="UP000828941"/>
    </source>
</evidence>
<reference evidence="1 2" key="1">
    <citation type="journal article" date="2022" name="DNA Res.">
        <title>Chromosomal-level genome assembly of the orchid tree Bauhinia variegata (Leguminosae; Cercidoideae) supports the allotetraploid origin hypothesis of Bauhinia.</title>
        <authorList>
            <person name="Zhong Y."/>
            <person name="Chen Y."/>
            <person name="Zheng D."/>
            <person name="Pang J."/>
            <person name="Liu Y."/>
            <person name="Luo S."/>
            <person name="Meng S."/>
            <person name="Qian L."/>
            <person name="Wei D."/>
            <person name="Dai S."/>
            <person name="Zhou R."/>
        </authorList>
    </citation>
    <scope>NUCLEOTIDE SEQUENCE [LARGE SCALE GENOMIC DNA]</scope>
    <source>
        <strain evidence="1">BV-YZ2020</strain>
    </source>
</reference>
<dbReference type="EMBL" id="CM039426">
    <property type="protein sequence ID" value="KAI4357993.1"/>
    <property type="molecule type" value="Genomic_DNA"/>
</dbReference>
<accession>A0ACB9QB74</accession>
<keyword evidence="2" id="KW-1185">Reference proteome</keyword>
<name>A0ACB9QB74_BAUVA</name>
<organism evidence="1 2">
    <name type="scientific">Bauhinia variegata</name>
    <name type="common">Purple orchid tree</name>
    <name type="synonym">Phanera variegata</name>
    <dbReference type="NCBI Taxonomy" id="167791"/>
    <lineage>
        <taxon>Eukaryota</taxon>
        <taxon>Viridiplantae</taxon>
        <taxon>Streptophyta</taxon>
        <taxon>Embryophyta</taxon>
        <taxon>Tracheophyta</taxon>
        <taxon>Spermatophyta</taxon>
        <taxon>Magnoliopsida</taxon>
        <taxon>eudicotyledons</taxon>
        <taxon>Gunneridae</taxon>
        <taxon>Pentapetalae</taxon>
        <taxon>rosids</taxon>
        <taxon>fabids</taxon>
        <taxon>Fabales</taxon>
        <taxon>Fabaceae</taxon>
        <taxon>Cercidoideae</taxon>
        <taxon>Cercideae</taxon>
        <taxon>Bauhiniinae</taxon>
        <taxon>Bauhinia</taxon>
    </lineage>
</organism>
<gene>
    <name evidence="1" type="ORF">L6164_001904</name>
</gene>